<evidence type="ECO:0000259" key="1">
    <source>
        <dbReference type="PROSITE" id="PS51831"/>
    </source>
</evidence>
<proteinExistence type="predicted"/>
<accession>A0A0G0NEQ3</accession>
<dbReference type="SMART" id="SM00471">
    <property type="entry name" value="HDc"/>
    <property type="match status" value="1"/>
</dbReference>
<dbReference type="SUPFAM" id="SSF109604">
    <property type="entry name" value="HD-domain/PDEase-like"/>
    <property type="match status" value="1"/>
</dbReference>
<dbReference type="Gene3D" id="1.10.3210.10">
    <property type="entry name" value="Hypothetical protein af1432"/>
    <property type="match status" value="1"/>
</dbReference>
<dbReference type="PANTHER" id="PTHR40517">
    <property type="entry name" value="METAL-DEPENDENT PHOSPHOHYDROLASE, HD SUPERFAMILY-RELATED"/>
    <property type="match status" value="1"/>
</dbReference>
<name>A0A0G0NEQ3_9BACT</name>
<reference evidence="2 3" key="1">
    <citation type="journal article" date="2015" name="Nature">
        <title>rRNA introns, odd ribosomes, and small enigmatic genomes across a large radiation of phyla.</title>
        <authorList>
            <person name="Brown C.T."/>
            <person name="Hug L.A."/>
            <person name="Thomas B.C."/>
            <person name="Sharon I."/>
            <person name="Castelle C.J."/>
            <person name="Singh A."/>
            <person name="Wilkins M.J."/>
            <person name="Williams K.H."/>
            <person name="Banfield J.F."/>
        </authorList>
    </citation>
    <scope>NUCLEOTIDE SEQUENCE [LARGE SCALE GENOMIC DNA]</scope>
</reference>
<dbReference type="Pfam" id="PF01966">
    <property type="entry name" value="HD"/>
    <property type="match status" value="1"/>
</dbReference>
<keyword evidence="2" id="KW-0378">Hydrolase</keyword>
<evidence type="ECO:0000313" key="2">
    <source>
        <dbReference type="EMBL" id="KKR11296.1"/>
    </source>
</evidence>
<sequence length="271" mass="30067">MVTKLKSKEESFDIHLPLNGNALLEKTLYNINLNVEIRTLWKVINVNAIERLGMSDHGPVHFQIVANIALRLARLLQDAGVKMSITKNYDLSDDYAEVVVLCASLFHDLGMSIEREGHETFSLILANNILRETLSFLPLKEKTIVASEILHAIISHRAGGRPLTIEAGIVRVADALDMSEGRSRIPYEAGEVNIHSVSAAAIDKVEIRKGKEKPILVNIMMNNSAGIFQIDDLLKSKVKGSGLEKFIDVIATMSEKGEKKLIDKLSFKEEV</sequence>
<gene>
    <name evidence="2" type="ORF">UT39_C0009G0056</name>
</gene>
<dbReference type="InterPro" id="IPR006674">
    <property type="entry name" value="HD_domain"/>
</dbReference>
<dbReference type="PATRIC" id="fig|1618550.3.peg.670"/>
<dbReference type="GO" id="GO:0016787">
    <property type="term" value="F:hydrolase activity"/>
    <property type="evidence" value="ECO:0007669"/>
    <property type="project" value="UniProtKB-KW"/>
</dbReference>
<dbReference type="CDD" id="cd00077">
    <property type="entry name" value="HDc"/>
    <property type="match status" value="1"/>
</dbReference>
<dbReference type="InterPro" id="IPR039967">
    <property type="entry name" value="MJ1020-like"/>
</dbReference>
<feature type="domain" description="HD" evidence="1">
    <location>
        <begin position="71"/>
        <end position="179"/>
    </location>
</feature>
<organism evidence="2 3">
    <name type="scientific">Candidatus Woesebacteria bacterium GW2011_GWA1_39_21</name>
    <dbReference type="NCBI Taxonomy" id="1618550"/>
    <lineage>
        <taxon>Bacteria</taxon>
        <taxon>Candidatus Woeseibacteriota</taxon>
    </lineage>
</organism>
<dbReference type="PROSITE" id="PS51831">
    <property type="entry name" value="HD"/>
    <property type="match status" value="1"/>
</dbReference>
<dbReference type="STRING" id="1618550.UT39_C0009G0056"/>
<dbReference type="PANTHER" id="PTHR40517:SF1">
    <property type="entry name" value="METAL-DEPENDENT PHOSPHOHYDROLASE, HD SUPERFAMILY-RELATED"/>
    <property type="match status" value="1"/>
</dbReference>
<dbReference type="InterPro" id="IPR003607">
    <property type="entry name" value="HD/PDEase_dom"/>
</dbReference>
<dbReference type="EMBL" id="LBWP01000009">
    <property type="protein sequence ID" value="KKR11296.1"/>
    <property type="molecule type" value="Genomic_DNA"/>
</dbReference>
<protein>
    <submittedName>
        <fullName evidence="2">Metal dependent phosphohydrolase</fullName>
    </submittedName>
</protein>
<dbReference type="Proteomes" id="UP000034246">
    <property type="component" value="Unassembled WGS sequence"/>
</dbReference>
<evidence type="ECO:0000313" key="3">
    <source>
        <dbReference type="Proteomes" id="UP000034246"/>
    </source>
</evidence>
<dbReference type="AlphaFoldDB" id="A0A0G0NEQ3"/>
<comment type="caution">
    <text evidence="2">The sequence shown here is derived from an EMBL/GenBank/DDBJ whole genome shotgun (WGS) entry which is preliminary data.</text>
</comment>